<reference evidence="1 2" key="1">
    <citation type="submission" date="2015-09" db="EMBL/GenBank/DDBJ databases">
        <authorList>
            <consortium name="Pathogen Informatics"/>
        </authorList>
    </citation>
    <scope>NUCLEOTIDE SEQUENCE [LARGE SCALE GENOMIC DNA]</scope>
    <source>
        <strain evidence="1 2">2789STDY5834970</strain>
    </source>
</reference>
<dbReference type="Proteomes" id="UP000095649">
    <property type="component" value="Unassembled WGS sequence"/>
</dbReference>
<dbReference type="SUPFAM" id="SSF160719">
    <property type="entry name" value="gpW/gp25-like"/>
    <property type="match status" value="1"/>
</dbReference>
<organism evidence="1 2">
    <name type="scientific">Faecalibacterium prausnitzii</name>
    <dbReference type="NCBI Taxonomy" id="853"/>
    <lineage>
        <taxon>Bacteria</taxon>
        <taxon>Bacillati</taxon>
        <taxon>Bacillota</taxon>
        <taxon>Clostridia</taxon>
        <taxon>Eubacteriales</taxon>
        <taxon>Oscillospiraceae</taxon>
        <taxon>Faecalibacterium</taxon>
    </lineage>
</organism>
<dbReference type="Pfam" id="PF10934">
    <property type="entry name" value="Sheath_initiator"/>
    <property type="match status" value="1"/>
</dbReference>
<protein>
    <submittedName>
        <fullName evidence="1">Protein of uncharacterized function (DUF2634)</fullName>
    </submittedName>
</protein>
<sequence>MIPSTTGFLDKDFEITQQPTYTHLMQLDNKMIRGYTDGQEAMRQAIFKILQTERYQYVIYSWNYGIETIDLYGQPVAWVCPELERRITEALTCDDRITSVSDFDFGTSKKGVVHCTFTAHTIFGDVQAEREVNF</sequence>
<evidence type="ECO:0000313" key="1">
    <source>
        <dbReference type="EMBL" id="CUM88711.1"/>
    </source>
</evidence>
<dbReference type="AlphaFoldDB" id="A0A173SEH9"/>
<dbReference type="OrthoDB" id="89089at2"/>
<dbReference type="RefSeq" id="WP_055185581.1">
    <property type="nucleotide sequence ID" value="NZ_CYXN01000005.1"/>
</dbReference>
<evidence type="ECO:0000313" key="2">
    <source>
        <dbReference type="Proteomes" id="UP000095649"/>
    </source>
</evidence>
<accession>A0A173SEH9</accession>
<dbReference type="InterPro" id="IPR020288">
    <property type="entry name" value="Sheath_initiator"/>
</dbReference>
<proteinExistence type="predicted"/>
<gene>
    <name evidence="1" type="ORF">ERS852582_00978</name>
</gene>
<dbReference type="EMBL" id="CYXN01000005">
    <property type="protein sequence ID" value="CUM88711.1"/>
    <property type="molecule type" value="Genomic_DNA"/>
</dbReference>
<name>A0A173SEH9_9FIRM</name>